<reference evidence="2" key="1">
    <citation type="submission" date="2011-06" db="EMBL/GenBank/DDBJ databases">
        <authorList>
            <consortium name="US DOE Joint Genome Institute (JGI-PGF)"/>
            <person name="Lucas S."/>
            <person name="Han J."/>
            <person name="Lapidus A."/>
            <person name="Cheng J.-F."/>
            <person name="Goodwin L."/>
            <person name="Pitluck S."/>
            <person name="Peters L."/>
            <person name="Land M.L."/>
            <person name="Hauser L."/>
            <person name="Vogl K."/>
            <person name="Liu Z."/>
            <person name="Overmann J."/>
            <person name="Frigaard N.-U."/>
            <person name="Bryant D.A."/>
            <person name="Woyke T.J."/>
        </authorList>
    </citation>
    <scope>NUCLEOTIDE SEQUENCE [LARGE SCALE GENOMIC DNA]</scope>
    <source>
        <strain evidence="2">970</strain>
    </source>
</reference>
<dbReference type="STRING" id="631362.Thi970DRAFT_01698"/>
<evidence type="ECO:0008006" key="3">
    <source>
        <dbReference type="Google" id="ProtNLM"/>
    </source>
</evidence>
<name>H8Z1P2_9GAMM</name>
<protein>
    <recommendedName>
        <fullName evidence="3">AAA+ ATPase domain-containing protein</fullName>
    </recommendedName>
</protein>
<dbReference type="Proteomes" id="UP000002964">
    <property type="component" value="Unassembled WGS sequence"/>
</dbReference>
<dbReference type="SUPFAM" id="SSF52540">
    <property type="entry name" value="P-loop containing nucleoside triphosphate hydrolases"/>
    <property type="match status" value="1"/>
</dbReference>
<evidence type="ECO:0000313" key="1">
    <source>
        <dbReference type="EMBL" id="EIC21487.1"/>
    </source>
</evidence>
<dbReference type="Gene3D" id="3.40.50.300">
    <property type="entry name" value="P-loop containing nucleotide triphosphate hydrolases"/>
    <property type="match status" value="1"/>
</dbReference>
<dbReference type="InterPro" id="IPR027417">
    <property type="entry name" value="P-loop_NTPase"/>
</dbReference>
<dbReference type="HOGENOM" id="CLU_039401_0_0_6"/>
<dbReference type="eggNOG" id="COG1672">
    <property type="taxonomic scope" value="Bacteria"/>
</dbReference>
<accession>H8Z1P2</accession>
<keyword evidence="2" id="KW-1185">Reference proteome</keyword>
<reference evidence="1 2" key="2">
    <citation type="submission" date="2011-11" db="EMBL/GenBank/DDBJ databases">
        <authorList>
            <consortium name="US DOE Joint Genome Institute"/>
            <person name="Lucas S."/>
            <person name="Han J."/>
            <person name="Lapidus A."/>
            <person name="Cheng J.-F."/>
            <person name="Goodwin L."/>
            <person name="Pitluck S."/>
            <person name="Peters L."/>
            <person name="Ovchinnikova G."/>
            <person name="Zhang X."/>
            <person name="Detter J.C."/>
            <person name="Han C."/>
            <person name="Tapia R."/>
            <person name="Land M."/>
            <person name="Hauser L."/>
            <person name="Kyrpides N."/>
            <person name="Ivanova N."/>
            <person name="Pagani I."/>
            <person name="Vogl K."/>
            <person name="Liu Z."/>
            <person name="Overmann J."/>
            <person name="Frigaard N.-U."/>
            <person name="Bryant D."/>
            <person name="Woyke T."/>
        </authorList>
    </citation>
    <scope>NUCLEOTIDE SEQUENCE [LARGE SCALE GENOMIC DNA]</scope>
    <source>
        <strain evidence="1 2">970</strain>
    </source>
</reference>
<gene>
    <name evidence="1" type="ORF">Thi970DRAFT_01698</name>
</gene>
<dbReference type="EMBL" id="JH603169">
    <property type="protein sequence ID" value="EIC21487.1"/>
    <property type="molecule type" value="Genomic_DNA"/>
</dbReference>
<dbReference type="Pfam" id="PF14516">
    <property type="entry name" value="AAA_35"/>
    <property type="match status" value="1"/>
</dbReference>
<sequence length="547" mass="61197">MRVGAKACYPLALSFVRPSTVKMRYFNTEGPIHCTQHYCLPPLTRWDMEEILGLIERQKYFLLHAPRQTGKTSCMIALMEQLNRVGRYQALYVNIETAQTAREEVPRAMRAICGAIGASARGLLGEERLFEWLNQALAEQGADGALSGMLTRWSAAAERPIVLLLDEVDALIGDTLVSLLRQLRTGYTQRPGLPFPQTVMLCSVRDLHDYRIHARSEPAPITGGSAFNIKAKSLRLGDFSPEETQRLLQEHTQETGQAFTPEALTRVWELTQGQPWLVNAIAYRTCFEQPEGRDHRHPISVAMIDAAKESMIVERVTHLDQLADKLREERVRRVIEPMLAGETLDSVPLDDRDYLVDLGLLRRAQGGGLEVANPIYREVLPRMLASGPQDSLPQSAPIWLDAQGRLDPERLLKAFLGFWRQHGEPLLRSAPYAEIAPHLVLMAFLHRVVNGGGSLEREYAIGAGRMDLCLRYGSVTLGIELKVWRDGRPDPITEGLTQLDGYLNGLGLDTGWLVIFDRRAGQPPIEARSRVEEASSPAGRPIRVIRA</sequence>
<proteinExistence type="predicted"/>
<evidence type="ECO:0000313" key="2">
    <source>
        <dbReference type="Proteomes" id="UP000002964"/>
    </source>
</evidence>
<organism evidence="1 2">
    <name type="scientific">Thiorhodovibrio frisius</name>
    <dbReference type="NCBI Taxonomy" id="631362"/>
    <lineage>
        <taxon>Bacteria</taxon>
        <taxon>Pseudomonadati</taxon>
        <taxon>Pseudomonadota</taxon>
        <taxon>Gammaproteobacteria</taxon>
        <taxon>Chromatiales</taxon>
        <taxon>Chromatiaceae</taxon>
        <taxon>Thiorhodovibrio</taxon>
    </lineage>
</organism>
<dbReference type="AlphaFoldDB" id="H8Z1P2"/>